<reference evidence="1 2" key="1">
    <citation type="submission" date="2023-03" db="EMBL/GenBank/DDBJ databases">
        <title>High recombination rates correlate with genetic variation in Cardiocondyla obscurior ants.</title>
        <authorList>
            <person name="Errbii M."/>
        </authorList>
    </citation>
    <scope>NUCLEOTIDE SEQUENCE [LARGE SCALE GENOMIC DNA]</scope>
    <source>
        <strain evidence="1">Alpha-2009</strain>
        <tissue evidence="1">Whole body</tissue>
    </source>
</reference>
<proteinExistence type="predicted"/>
<keyword evidence="2" id="KW-1185">Reference proteome</keyword>
<dbReference type="AlphaFoldDB" id="A0AAW2GFK3"/>
<accession>A0AAW2GFK3</accession>
<dbReference type="Proteomes" id="UP001430953">
    <property type="component" value="Unassembled WGS sequence"/>
</dbReference>
<gene>
    <name evidence="1" type="ORF">PUN28_005376</name>
</gene>
<name>A0AAW2GFK3_9HYME</name>
<evidence type="ECO:0000313" key="1">
    <source>
        <dbReference type="EMBL" id="KAL0126996.1"/>
    </source>
</evidence>
<protein>
    <recommendedName>
        <fullName evidence="3">Ribosomal protein L33</fullName>
    </recommendedName>
</protein>
<organism evidence="1 2">
    <name type="scientific">Cardiocondyla obscurior</name>
    <dbReference type="NCBI Taxonomy" id="286306"/>
    <lineage>
        <taxon>Eukaryota</taxon>
        <taxon>Metazoa</taxon>
        <taxon>Ecdysozoa</taxon>
        <taxon>Arthropoda</taxon>
        <taxon>Hexapoda</taxon>
        <taxon>Insecta</taxon>
        <taxon>Pterygota</taxon>
        <taxon>Neoptera</taxon>
        <taxon>Endopterygota</taxon>
        <taxon>Hymenoptera</taxon>
        <taxon>Apocrita</taxon>
        <taxon>Aculeata</taxon>
        <taxon>Formicoidea</taxon>
        <taxon>Formicidae</taxon>
        <taxon>Myrmicinae</taxon>
        <taxon>Cardiocondyla</taxon>
    </lineage>
</organism>
<evidence type="ECO:0000313" key="2">
    <source>
        <dbReference type="Proteomes" id="UP001430953"/>
    </source>
</evidence>
<evidence type="ECO:0008006" key="3">
    <source>
        <dbReference type="Google" id="ProtNLM"/>
    </source>
</evidence>
<dbReference type="EMBL" id="JADYXP020000004">
    <property type="protein sequence ID" value="KAL0126996.1"/>
    <property type="molecule type" value="Genomic_DNA"/>
</dbReference>
<comment type="caution">
    <text evidence="1">The sequence shown here is derived from an EMBL/GenBank/DDBJ whole genome shotgun (WGS) entry which is preliminary data.</text>
</comment>
<sequence length="44" mass="5129">MKRCTFNCVLARTLSRREKTDDNAPKLRTTARTCPWICISIEND</sequence>